<accession>A0A9Q1HYW3</accession>
<protein>
    <recommendedName>
        <fullName evidence="3">SUEL-type lectin domain-containing protein</fullName>
    </recommendedName>
</protein>
<dbReference type="GO" id="GO:0005615">
    <property type="term" value="C:extracellular space"/>
    <property type="evidence" value="ECO:0007669"/>
    <property type="project" value="TreeGrafter"/>
</dbReference>
<comment type="caution">
    <text evidence="1">The sequence shown here is derived from an EMBL/GenBank/DDBJ whole genome shotgun (WGS) entry which is preliminary data.</text>
</comment>
<dbReference type="PANTHER" id="PTHR23192:SF88">
    <property type="entry name" value="ADHESION G PROTEIN-COUPLED RECEPTOR L2-LIKE"/>
    <property type="match status" value="1"/>
</dbReference>
<dbReference type="EMBL" id="JAFJMO010000008">
    <property type="protein sequence ID" value="KAJ8269756.1"/>
    <property type="molecule type" value="Genomic_DNA"/>
</dbReference>
<evidence type="ECO:0008006" key="3">
    <source>
        <dbReference type="Google" id="ProtNLM"/>
    </source>
</evidence>
<evidence type="ECO:0000313" key="2">
    <source>
        <dbReference type="Proteomes" id="UP001152803"/>
    </source>
</evidence>
<dbReference type="InterPro" id="IPR043159">
    <property type="entry name" value="Lectin_gal-bd_sf"/>
</dbReference>
<organism evidence="1 2">
    <name type="scientific">Conger conger</name>
    <name type="common">Conger eel</name>
    <name type="synonym">Muraena conger</name>
    <dbReference type="NCBI Taxonomy" id="82655"/>
    <lineage>
        <taxon>Eukaryota</taxon>
        <taxon>Metazoa</taxon>
        <taxon>Chordata</taxon>
        <taxon>Craniata</taxon>
        <taxon>Vertebrata</taxon>
        <taxon>Euteleostomi</taxon>
        <taxon>Actinopterygii</taxon>
        <taxon>Neopterygii</taxon>
        <taxon>Teleostei</taxon>
        <taxon>Anguilliformes</taxon>
        <taxon>Congridae</taxon>
        <taxon>Conger</taxon>
    </lineage>
</organism>
<name>A0A9Q1HYW3_CONCO</name>
<reference evidence="1" key="1">
    <citation type="journal article" date="2023" name="Science">
        <title>Genome structures resolve the early diversification of teleost fishes.</title>
        <authorList>
            <person name="Parey E."/>
            <person name="Louis A."/>
            <person name="Montfort J."/>
            <person name="Bouchez O."/>
            <person name="Roques C."/>
            <person name="Iampietro C."/>
            <person name="Lluch J."/>
            <person name="Castinel A."/>
            <person name="Donnadieu C."/>
            <person name="Desvignes T."/>
            <person name="Floi Bucao C."/>
            <person name="Jouanno E."/>
            <person name="Wen M."/>
            <person name="Mejri S."/>
            <person name="Dirks R."/>
            <person name="Jansen H."/>
            <person name="Henkel C."/>
            <person name="Chen W.J."/>
            <person name="Zahm M."/>
            <person name="Cabau C."/>
            <person name="Klopp C."/>
            <person name="Thompson A.W."/>
            <person name="Robinson-Rechavi M."/>
            <person name="Braasch I."/>
            <person name="Lecointre G."/>
            <person name="Bobe J."/>
            <person name="Postlethwait J.H."/>
            <person name="Berthelot C."/>
            <person name="Roest Crollius H."/>
            <person name="Guiguen Y."/>
        </authorList>
    </citation>
    <scope>NUCLEOTIDE SEQUENCE</scope>
    <source>
        <strain evidence="1">Concon-B</strain>
    </source>
</reference>
<dbReference type="Proteomes" id="UP001152803">
    <property type="component" value="Unassembled WGS sequence"/>
</dbReference>
<gene>
    <name evidence="1" type="ORF">COCON_G00123630</name>
</gene>
<sequence>MFRTLVHRQGGADHERDGCRGFFTKFPAGPEVRGSGVRSVGTSGALSRVPVLMAVVRRELSCEGYPIELRCPGTDVIMIETANFGRTDDKICDADPAQMENTQCYLPDAYKIMSQSGFRYSRALVPDCGPVHRLEQSLNASSPSRSSGVTVPISPAGGPSYRARLGASAFGPGGLLLPLLVLGLLISPARSGPRSHPATSSIVQTAPRQHSGGHFVSGCVPPSDLLRIRCDPLSHWDGGQTVGPGGHSATRVSIVISSEEPLALSALPAQALAASGLFVSGRS</sequence>
<keyword evidence="2" id="KW-1185">Reference proteome</keyword>
<dbReference type="InterPro" id="IPR050605">
    <property type="entry name" value="Olfactomedin-like_domain"/>
</dbReference>
<dbReference type="Gene3D" id="2.60.120.740">
    <property type="match status" value="1"/>
</dbReference>
<dbReference type="PANTHER" id="PTHR23192">
    <property type="entry name" value="OLFACTOMEDIN-RELATED"/>
    <property type="match status" value="1"/>
</dbReference>
<dbReference type="GO" id="GO:0007165">
    <property type="term" value="P:signal transduction"/>
    <property type="evidence" value="ECO:0007669"/>
    <property type="project" value="TreeGrafter"/>
</dbReference>
<dbReference type="OrthoDB" id="1100386at2759"/>
<proteinExistence type="predicted"/>
<dbReference type="AlphaFoldDB" id="A0A9Q1HYW3"/>
<evidence type="ECO:0000313" key="1">
    <source>
        <dbReference type="EMBL" id="KAJ8269756.1"/>
    </source>
</evidence>